<feature type="transmembrane region" description="Helical" evidence="2">
    <location>
        <begin position="431"/>
        <end position="450"/>
    </location>
</feature>
<proteinExistence type="predicted"/>
<feature type="region of interest" description="Disordered" evidence="1">
    <location>
        <begin position="119"/>
        <end position="156"/>
    </location>
</feature>
<keyword evidence="2" id="KW-0812">Transmembrane</keyword>
<evidence type="ECO:0000313" key="3">
    <source>
        <dbReference type="EMBL" id="KAG1338507.1"/>
    </source>
</evidence>
<dbReference type="PANTHER" id="PTHR35482">
    <property type="entry name" value="CYTOCHROME C OXIDASE SUBUNIT"/>
    <property type="match status" value="1"/>
</dbReference>
<feature type="compositionally biased region" description="Low complexity" evidence="1">
    <location>
        <begin position="42"/>
        <end position="57"/>
    </location>
</feature>
<dbReference type="EMBL" id="CM017875">
    <property type="protein sequence ID" value="KAG1338507.1"/>
    <property type="molecule type" value="Genomic_DNA"/>
</dbReference>
<reference evidence="3" key="1">
    <citation type="journal article" date="2017" name="Gigascience">
        <title>The genome draft of coconut (Cocos nucifera).</title>
        <authorList>
            <person name="Xiao Y."/>
            <person name="Xu P."/>
            <person name="Fan H."/>
            <person name="Baudouin L."/>
            <person name="Xia W."/>
            <person name="Bocs S."/>
            <person name="Xu J."/>
            <person name="Li Q."/>
            <person name="Guo A."/>
            <person name="Zhou L."/>
            <person name="Li J."/>
            <person name="Wu Y."/>
            <person name="Ma Z."/>
            <person name="Armero A."/>
            <person name="Issali A.E."/>
            <person name="Liu N."/>
            <person name="Peng M."/>
            <person name="Yang Y."/>
        </authorList>
    </citation>
    <scope>NUCLEOTIDE SEQUENCE</scope>
    <source>
        <tissue evidence="3">Spear leaf of Hainan Tall coconut</tissue>
    </source>
</reference>
<feature type="region of interest" description="Disordered" evidence="1">
    <location>
        <begin position="38"/>
        <end position="105"/>
    </location>
</feature>
<keyword evidence="2" id="KW-1133">Transmembrane helix</keyword>
<comment type="caution">
    <text evidence="3">The sequence shown here is derived from an EMBL/GenBank/DDBJ whole genome shotgun (WGS) entry which is preliminary data.</text>
</comment>
<evidence type="ECO:0000313" key="4">
    <source>
        <dbReference type="Proteomes" id="UP000797356"/>
    </source>
</evidence>
<dbReference type="OrthoDB" id="206869at2759"/>
<dbReference type="Proteomes" id="UP000797356">
    <property type="component" value="Chromosome 4"/>
</dbReference>
<protein>
    <submittedName>
        <fullName evidence="3">Uncharacterized protein</fullName>
    </submittedName>
</protein>
<dbReference type="PANTHER" id="PTHR35482:SF1">
    <property type="entry name" value="CYTOCHROME C OXIDASE SUBUNIT"/>
    <property type="match status" value="1"/>
</dbReference>
<feature type="compositionally biased region" description="Polar residues" evidence="1">
    <location>
        <begin position="212"/>
        <end position="222"/>
    </location>
</feature>
<evidence type="ECO:0000256" key="2">
    <source>
        <dbReference type="SAM" id="Phobius"/>
    </source>
</evidence>
<dbReference type="AlphaFoldDB" id="A0A8K0I6R3"/>
<evidence type="ECO:0000256" key="1">
    <source>
        <dbReference type="SAM" id="MobiDB-lite"/>
    </source>
</evidence>
<organism evidence="3 4">
    <name type="scientific">Cocos nucifera</name>
    <name type="common">Coconut palm</name>
    <dbReference type="NCBI Taxonomy" id="13894"/>
    <lineage>
        <taxon>Eukaryota</taxon>
        <taxon>Viridiplantae</taxon>
        <taxon>Streptophyta</taxon>
        <taxon>Embryophyta</taxon>
        <taxon>Tracheophyta</taxon>
        <taxon>Spermatophyta</taxon>
        <taxon>Magnoliopsida</taxon>
        <taxon>Liliopsida</taxon>
        <taxon>Arecaceae</taxon>
        <taxon>Arecoideae</taxon>
        <taxon>Cocoseae</taxon>
        <taxon>Attaleinae</taxon>
        <taxon>Cocos</taxon>
    </lineage>
</organism>
<accession>A0A8K0I6R3</accession>
<keyword evidence="4" id="KW-1185">Reference proteome</keyword>
<feature type="region of interest" description="Disordered" evidence="1">
    <location>
        <begin position="209"/>
        <end position="229"/>
    </location>
</feature>
<sequence length="456" mass="50848">MASVPSSAWIFAPNRINSSAPFFPKSLLFPPRRREFLRPIHSSPSEEAPEGPSSEPSDPVKLAFAKVEAYKKEKKKSTPIPEQNAVPKSTGGANPSGDPDSEVPEDVKLAFEKAREYKKKKGAVGGDGNAAVEKPRDSGQEMMNSRNLEFEQNKVSKKEEIKVSSIDFLGFDFSEQKRYRGVPPGLAPVVEPLSGGDLPEVEIIVGDPSKFENATPSTTMGSTEADDSTGLYKPKVSTWGVFPRPSNISKTFGGGRVIRPGEVLETAEDKTAKEKRSRELIAAYKNKMGLTIDAKTKVECEEALKEGDNLMDLGKLPEALPYYEKIMKKLVFQSELHGMAALQWSICQDSLRRPDKARTMYEKLQSHPNVQVSKKARQFMFSFQAMEMMKVTSSSFARRTGYETYFEAFVENKDNYTSADEEQNEGALRQGLPYIIFLMSPIFFVLFIAVRKSFQL</sequence>
<reference evidence="3" key="2">
    <citation type="submission" date="2019-07" db="EMBL/GenBank/DDBJ databases">
        <authorList>
            <person name="Yang Y."/>
            <person name="Bocs S."/>
            <person name="Baudouin L."/>
        </authorList>
    </citation>
    <scope>NUCLEOTIDE SEQUENCE</scope>
    <source>
        <tissue evidence="3">Spear leaf of Hainan Tall coconut</tissue>
    </source>
</reference>
<keyword evidence="2" id="KW-0472">Membrane</keyword>
<gene>
    <name evidence="3" type="ORF">COCNU_04G008130</name>
</gene>
<name>A0A8K0I6R3_COCNU</name>